<accession>A0A953L5Z5</accession>
<dbReference type="Proteomes" id="UP000753961">
    <property type="component" value="Unassembled WGS sequence"/>
</dbReference>
<dbReference type="EMBL" id="JAHVHU010000004">
    <property type="protein sequence ID" value="MBY5957117.1"/>
    <property type="molecule type" value="Genomic_DNA"/>
</dbReference>
<reference evidence="1" key="1">
    <citation type="submission" date="2021-06" db="EMBL/GenBank/DDBJ databases">
        <title>44 bacteria genomes isolated from Dapeng, Shenzhen.</title>
        <authorList>
            <person name="Zheng W."/>
            <person name="Yu S."/>
            <person name="Huang Y."/>
        </authorList>
    </citation>
    <scope>NUCLEOTIDE SEQUENCE</scope>
    <source>
        <strain evidence="1">DP5N28-2</strain>
    </source>
</reference>
<protein>
    <submittedName>
        <fullName evidence="1">Uncharacterized protein</fullName>
    </submittedName>
</protein>
<organism evidence="1 2">
    <name type="scientific">Membranihabitans marinus</name>
    <dbReference type="NCBI Taxonomy" id="1227546"/>
    <lineage>
        <taxon>Bacteria</taxon>
        <taxon>Pseudomonadati</taxon>
        <taxon>Bacteroidota</taxon>
        <taxon>Saprospiria</taxon>
        <taxon>Saprospirales</taxon>
        <taxon>Saprospiraceae</taxon>
        <taxon>Membranihabitans</taxon>
    </lineage>
</organism>
<sequence>MVSIEEKRDYIEKAIEFAKTKGFKEFRANLDDFEDPKSFTKVSSDKEILPDFTAKRRGKKHYFDIALKTENVQPLITKWKLLSQLAELKNSKLILFAPRGHKAFAERLIKLYKVPAQVEALK</sequence>
<keyword evidence="2" id="KW-1185">Reference proteome</keyword>
<comment type="caution">
    <text evidence="1">The sequence shown here is derived from an EMBL/GenBank/DDBJ whole genome shotgun (WGS) entry which is preliminary data.</text>
</comment>
<evidence type="ECO:0000313" key="1">
    <source>
        <dbReference type="EMBL" id="MBY5957117.1"/>
    </source>
</evidence>
<name>A0A953L5Z5_9BACT</name>
<evidence type="ECO:0000313" key="2">
    <source>
        <dbReference type="Proteomes" id="UP000753961"/>
    </source>
</evidence>
<gene>
    <name evidence="1" type="ORF">KUV50_03145</name>
</gene>
<dbReference type="RefSeq" id="WP_222578640.1">
    <property type="nucleotide sequence ID" value="NZ_JAHVHU010000004.1"/>
</dbReference>
<proteinExistence type="predicted"/>
<dbReference type="AlphaFoldDB" id="A0A953L5Z5"/>